<proteinExistence type="predicted"/>
<protein>
    <submittedName>
        <fullName evidence="1">Uncharacterized protein</fullName>
    </submittedName>
</protein>
<keyword evidence="2" id="KW-1185">Reference proteome</keyword>
<name>A0ACC3SN26_9PEZI</name>
<comment type="caution">
    <text evidence="1">The sequence shown here is derived from an EMBL/GenBank/DDBJ whole genome shotgun (WGS) entry which is preliminary data.</text>
</comment>
<reference evidence="1" key="1">
    <citation type="submission" date="2024-02" db="EMBL/GenBank/DDBJ databases">
        <title>Metagenome Assembled Genome of Zalaria obscura JY119.</title>
        <authorList>
            <person name="Vighnesh L."/>
            <person name="Jagadeeshwari U."/>
            <person name="Venkata Ramana C."/>
            <person name="Sasikala C."/>
        </authorList>
    </citation>
    <scope>NUCLEOTIDE SEQUENCE</scope>
    <source>
        <strain evidence="1">JY119</strain>
    </source>
</reference>
<organism evidence="1 2">
    <name type="scientific">Zalaria obscura</name>
    <dbReference type="NCBI Taxonomy" id="2024903"/>
    <lineage>
        <taxon>Eukaryota</taxon>
        <taxon>Fungi</taxon>
        <taxon>Dikarya</taxon>
        <taxon>Ascomycota</taxon>
        <taxon>Pezizomycotina</taxon>
        <taxon>Dothideomycetes</taxon>
        <taxon>Dothideomycetidae</taxon>
        <taxon>Dothideales</taxon>
        <taxon>Zalariaceae</taxon>
        <taxon>Zalaria</taxon>
    </lineage>
</organism>
<dbReference type="EMBL" id="JAMKPW020000003">
    <property type="protein sequence ID" value="KAK8219778.1"/>
    <property type="molecule type" value="Genomic_DNA"/>
</dbReference>
<evidence type="ECO:0000313" key="2">
    <source>
        <dbReference type="Proteomes" id="UP001320706"/>
    </source>
</evidence>
<evidence type="ECO:0000313" key="1">
    <source>
        <dbReference type="EMBL" id="KAK8219778.1"/>
    </source>
</evidence>
<gene>
    <name evidence="1" type="ORF">M8818_000752</name>
</gene>
<dbReference type="Proteomes" id="UP001320706">
    <property type="component" value="Unassembled WGS sequence"/>
</dbReference>
<sequence>MASNLRRIQLVHNGNYKRSGMKSYVYLLHKYGIGPTQDGPYHCTNRIHQAGKQTLLQHTKNRAVGGHAHVQKHVLQKKDASTGQTGDVPAEDVQNDSEYLCEVAIGTPAQTLNLDFDTGSADLWVWSTELSSSVRTQGQSAGHTIFDPSKSSTFKSQSGSTWQIAYGDNSTASGDVGTDNVNVGGLTIKNQAVELAKQLSAQFVSGAGDGLLGLAWGSINTVQPTPAATPVENMISQDDIPKNMELFTAYLSNATNTSDSPFYTFGFIDQDVLSAANTSESDIKYTPVDNSQGFWMFDSASISINGSTTQRSGNTAIADTGTTLALIDDTTLSAIYKQIPGAKYDSTQQGWVFPSSTSASDLPTVEFAVGDNLYAVHKQDLAFADAGNGMVYGGIQSRGDLGFDILGDTFLKGIYAIFDQGNQQFGAVQRADPSCALQVATPADPQASPRPSISVYAPEDHSINRSRGGPTHVFRRVVSRSRCTLSAKSHTLGRLQQRGPFASWAVHLPSHPRQEDGSSADLPRRNILHVG</sequence>
<accession>A0ACC3SN26</accession>